<dbReference type="AlphaFoldDB" id="G4TKP1"/>
<reference evidence="2 3" key="1">
    <citation type="journal article" date="2011" name="PLoS Pathog.">
        <title>Endophytic Life Strategies Decoded by Genome and Transcriptome Analyses of the Mutualistic Root Symbiont Piriformospora indica.</title>
        <authorList>
            <person name="Zuccaro A."/>
            <person name="Lahrmann U."/>
            <person name="Guldener U."/>
            <person name="Langen G."/>
            <person name="Pfiffi S."/>
            <person name="Biedenkopf D."/>
            <person name="Wong P."/>
            <person name="Samans B."/>
            <person name="Grimm C."/>
            <person name="Basiewicz M."/>
            <person name="Murat C."/>
            <person name="Martin F."/>
            <person name="Kogel K.H."/>
        </authorList>
    </citation>
    <scope>NUCLEOTIDE SEQUENCE [LARGE SCALE GENOMIC DNA]</scope>
    <source>
        <strain evidence="2 3">DSM 11827</strain>
    </source>
</reference>
<comment type="caution">
    <text evidence="2">The sequence shown here is derived from an EMBL/GenBank/DDBJ whole genome shotgun (WGS) entry which is preliminary data.</text>
</comment>
<keyword evidence="3" id="KW-1185">Reference proteome</keyword>
<proteinExistence type="predicted"/>
<name>G4TKP1_SERID</name>
<accession>G4TKP1</accession>
<evidence type="ECO:0000313" key="2">
    <source>
        <dbReference type="EMBL" id="CCA71887.1"/>
    </source>
</evidence>
<evidence type="ECO:0000313" key="3">
    <source>
        <dbReference type="Proteomes" id="UP000007148"/>
    </source>
</evidence>
<dbReference type="InParanoid" id="G4TKP1"/>
<evidence type="ECO:0008006" key="4">
    <source>
        <dbReference type="Google" id="ProtNLM"/>
    </source>
</evidence>
<feature type="region of interest" description="Disordered" evidence="1">
    <location>
        <begin position="400"/>
        <end position="434"/>
    </location>
</feature>
<gene>
    <name evidence="2" type="ORF">PIIN_05822</name>
</gene>
<feature type="compositionally biased region" description="Low complexity" evidence="1">
    <location>
        <begin position="400"/>
        <end position="411"/>
    </location>
</feature>
<dbReference type="HOGENOM" id="CLU_612679_0_0_1"/>
<sequence>MSSPNPALIEDIILEILHWIVYPRVDEKTQRLVATVSLVCRAWRVHAQRILFRHIRLSRLESLLYLQSTAPEQIPYLRFTETLTIKLNWCCIGGSRCKKENKNRVINVHDGRRVTQLVCRLPLMKTLHLDICQLHMVQLTALRAWGSRNELGRHVRSLRISAAVDYSTIMCGPELWQSLENLEVEENASRPLNGPTIYHPTSGLDFQLQSLTLRGIHVEHLRCNPWLLGSSRDTLLQLTLIHPAKSRFGVPYSIDDILCHLGALLSLTLVDYTLTAHDLNFLKTMGGLRELRLFKFSLEVDSLFAFLPKEVENICLDIPCDLHGMLFDGYEPSARLKTVEIVVSPRPGKRVDAWIAEARSIWEEQGVVFKRIIGDVPRDPNYPPRKIKVELSSADSISDVSSISDSSEEVITGASDPEPVGHQGEKPTKPARNVLRELKQKFKRLML</sequence>
<dbReference type="OrthoDB" id="2522283at2759"/>
<organism evidence="2 3">
    <name type="scientific">Serendipita indica (strain DSM 11827)</name>
    <name type="common">Root endophyte fungus</name>
    <name type="synonym">Piriformospora indica</name>
    <dbReference type="NCBI Taxonomy" id="1109443"/>
    <lineage>
        <taxon>Eukaryota</taxon>
        <taxon>Fungi</taxon>
        <taxon>Dikarya</taxon>
        <taxon>Basidiomycota</taxon>
        <taxon>Agaricomycotina</taxon>
        <taxon>Agaricomycetes</taxon>
        <taxon>Sebacinales</taxon>
        <taxon>Serendipitaceae</taxon>
        <taxon>Serendipita</taxon>
    </lineage>
</organism>
<dbReference type="EMBL" id="CAFZ01000138">
    <property type="protein sequence ID" value="CCA71887.1"/>
    <property type="molecule type" value="Genomic_DNA"/>
</dbReference>
<evidence type="ECO:0000256" key="1">
    <source>
        <dbReference type="SAM" id="MobiDB-lite"/>
    </source>
</evidence>
<dbReference type="Proteomes" id="UP000007148">
    <property type="component" value="Unassembled WGS sequence"/>
</dbReference>
<feature type="compositionally biased region" description="Basic and acidic residues" evidence="1">
    <location>
        <begin position="423"/>
        <end position="434"/>
    </location>
</feature>
<protein>
    <recommendedName>
        <fullName evidence="4">F-box domain-containing protein</fullName>
    </recommendedName>
</protein>